<dbReference type="Proteomes" id="UP000298642">
    <property type="component" value="Chromosome"/>
</dbReference>
<feature type="chain" id="PRO_5038437607" description="Lipocalin-like domain-containing protein" evidence="1">
    <location>
        <begin position="19"/>
        <end position="138"/>
    </location>
</feature>
<organism evidence="2 3">
    <name type="scientific">Dysosmobacter welbionis</name>
    <dbReference type="NCBI Taxonomy" id="2093857"/>
    <lineage>
        <taxon>Bacteria</taxon>
        <taxon>Bacillati</taxon>
        <taxon>Bacillota</taxon>
        <taxon>Clostridia</taxon>
        <taxon>Eubacteriales</taxon>
        <taxon>Oscillospiraceae</taxon>
        <taxon>Dysosmobacter</taxon>
    </lineage>
</organism>
<evidence type="ECO:0000313" key="3">
    <source>
        <dbReference type="Proteomes" id="UP000298642"/>
    </source>
</evidence>
<dbReference type="AlphaFoldDB" id="A0A4D7AL42"/>
<dbReference type="EMBL" id="CP034413">
    <property type="protein sequence ID" value="QCI60254.1"/>
    <property type="molecule type" value="Genomic_DNA"/>
</dbReference>
<protein>
    <recommendedName>
        <fullName evidence="4">Lipocalin-like domain-containing protein</fullName>
    </recommendedName>
</protein>
<dbReference type="RefSeq" id="WP_136891542.1">
    <property type="nucleotide sequence ID" value="NZ_CP034413.3"/>
</dbReference>
<feature type="signal peptide" evidence="1">
    <location>
        <begin position="1"/>
        <end position="18"/>
    </location>
</feature>
<sequence length="138" mass="14908">MMKCRLFSALLLLFTLMAAGCSGQPAAVTADDLADQVYIYEKEGFGSDFYIALNSDGSMRCSEGALSSYFGLGTWKLDGDTVILTTDDEKFVNRFAVEDRTLVYQSADSTGFMYLTVSDGEKFLPSGAPVGSLDIDEG</sequence>
<gene>
    <name evidence="2" type="ORF">EIO64_14375</name>
</gene>
<proteinExistence type="predicted"/>
<name>A0A4D7AL42_9FIRM</name>
<reference evidence="3" key="1">
    <citation type="submission" date="2018-12" db="EMBL/GenBank/DDBJ databases">
        <title>Dusodibacter welbiota gen. nov., sp. nov., isolated from human faeces and emended description of the Oscillibacter genus.</title>
        <authorList>
            <person name="Le Roy T."/>
            <person name="Van der Smissen P."/>
            <person name="Delzenne N."/>
            <person name="Muccioli G."/>
            <person name="Collet J.F."/>
            <person name="Cani P.D."/>
        </authorList>
    </citation>
    <scope>NUCLEOTIDE SEQUENCE [LARGE SCALE GENOMIC DNA]</scope>
    <source>
        <strain evidence="3">J115</strain>
    </source>
</reference>
<keyword evidence="1" id="KW-0732">Signal</keyword>
<evidence type="ECO:0000313" key="2">
    <source>
        <dbReference type="EMBL" id="QCI60254.1"/>
    </source>
</evidence>
<keyword evidence="3" id="KW-1185">Reference proteome</keyword>
<evidence type="ECO:0008006" key="4">
    <source>
        <dbReference type="Google" id="ProtNLM"/>
    </source>
</evidence>
<evidence type="ECO:0000256" key="1">
    <source>
        <dbReference type="SAM" id="SignalP"/>
    </source>
</evidence>
<dbReference type="PROSITE" id="PS51257">
    <property type="entry name" value="PROKAR_LIPOPROTEIN"/>
    <property type="match status" value="1"/>
</dbReference>
<dbReference type="KEGG" id="obj:EIO64_14375"/>
<accession>A0A4D7AL42</accession>